<feature type="transmembrane region" description="Helical" evidence="12">
    <location>
        <begin position="866"/>
        <end position="890"/>
    </location>
</feature>
<feature type="compositionally biased region" description="Low complexity" evidence="11">
    <location>
        <begin position="11"/>
        <end position="21"/>
    </location>
</feature>
<organism evidence="13">
    <name type="scientific">Timema bartmani</name>
    <dbReference type="NCBI Taxonomy" id="61472"/>
    <lineage>
        <taxon>Eukaryota</taxon>
        <taxon>Metazoa</taxon>
        <taxon>Ecdysozoa</taxon>
        <taxon>Arthropoda</taxon>
        <taxon>Hexapoda</taxon>
        <taxon>Insecta</taxon>
        <taxon>Pterygota</taxon>
        <taxon>Neoptera</taxon>
        <taxon>Polyneoptera</taxon>
        <taxon>Phasmatodea</taxon>
        <taxon>Timematodea</taxon>
        <taxon>Timematoidea</taxon>
        <taxon>Timematidae</taxon>
        <taxon>Timema</taxon>
    </lineage>
</organism>
<evidence type="ECO:0000256" key="7">
    <source>
        <dbReference type="ARBA" id="ARBA00022989"/>
    </source>
</evidence>
<evidence type="ECO:0000256" key="4">
    <source>
        <dbReference type="ARBA" id="ARBA00022475"/>
    </source>
</evidence>
<evidence type="ECO:0000256" key="1">
    <source>
        <dbReference type="ARBA" id="ARBA00004651"/>
    </source>
</evidence>
<evidence type="ECO:0000256" key="12">
    <source>
        <dbReference type="SAM" id="Phobius"/>
    </source>
</evidence>
<feature type="transmembrane region" description="Helical" evidence="12">
    <location>
        <begin position="539"/>
        <end position="558"/>
    </location>
</feature>
<feature type="compositionally biased region" description="Polar residues" evidence="11">
    <location>
        <begin position="27"/>
        <end position="45"/>
    </location>
</feature>
<accession>A0A7R9ERW9</accession>
<feature type="region of interest" description="Disordered" evidence="11">
    <location>
        <begin position="130"/>
        <end position="157"/>
    </location>
</feature>
<feature type="transmembrane region" description="Helical" evidence="12">
    <location>
        <begin position="406"/>
        <end position="425"/>
    </location>
</feature>
<reference evidence="13" key="1">
    <citation type="submission" date="2020-11" db="EMBL/GenBank/DDBJ databases">
        <authorList>
            <person name="Tran Van P."/>
        </authorList>
    </citation>
    <scope>NUCLEOTIDE SEQUENCE</scope>
</reference>
<evidence type="ECO:0000256" key="5">
    <source>
        <dbReference type="ARBA" id="ARBA00022692"/>
    </source>
</evidence>
<dbReference type="Pfam" id="PF03189">
    <property type="entry name" value="Otopetrin"/>
    <property type="match status" value="2"/>
</dbReference>
<evidence type="ECO:0000256" key="9">
    <source>
        <dbReference type="ARBA" id="ARBA00023136"/>
    </source>
</evidence>
<comment type="subcellular location">
    <subcellularLocation>
        <location evidence="1">Cell membrane</location>
        <topology evidence="1">Multi-pass membrane protein</topology>
    </subcellularLocation>
</comment>
<name>A0A7R9ERW9_9NEOP</name>
<evidence type="ECO:0000256" key="2">
    <source>
        <dbReference type="ARBA" id="ARBA00006513"/>
    </source>
</evidence>
<feature type="transmembrane region" description="Helical" evidence="12">
    <location>
        <begin position="664"/>
        <end position="682"/>
    </location>
</feature>
<dbReference type="InterPro" id="IPR004878">
    <property type="entry name" value="Otopetrin"/>
</dbReference>
<feature type="transmembrane region" description="Helical" evidence="12">
    <location>
        <begin position="502"/>
        <end position="527"/>
    </location>
</feature>
<protein>
    <submittedName>
        <fullName evidence="13">Uncharacterized protein</fullName>
    </submittedName>
</protein>
<gene>
    <name evidence="13" type="ORF">TBIB3V08_LOCUS2260</name>
</gene>
<keyword evidence="9 12" id="KW-0472">Membrane</keyword>
<evidence type="ECO:0000256" key="3">
    <source>
        <dbReference type="ARBA" id="ARBA00022448"/>
    </source>
</evidence>
<dbReference type="EMBL" id="OD564761">
    <property type="protein sequence ID" value="CAD7439712.1"/>
    <property type="molecule type" value="Genomic_DNA"/>
</dbReference>
<keyword evidence="10" id="KW-0407">Ion channel</keyword>
<evidence type="ECO:0000256" key="10">
    <source>
        <dbReference type="ARBA" id="ARBA00023303"/>
    </source>
</evidence>
<keyword evidence="3" id="KW-0813">Transport</keyword>
<feature type="compositionally biased region" description="Basic and acidic residues" evidence="11">
    <location>
        <begin position="1"/>
        <end position="10"/>
    </location>
</feature>
<dbReference type="PANTHER" id="PTHR21522">
    <property type="entry name" value="PROTON CHANNEL OTOP"/>
    <property type="match status" value="1"/>
</dbReference>
<feature type="transmembrane region" description="Helical" evidence="12">
    <location>
        <begin position="796"/>
        <end position="817"/>
    </location>
</feature>
<evidence type="ECO:0000256" key="6">
    <source>
        <dbReference type="ARBA" id="ARBA00022781"/>
    </source>
</evidence>
<proteinExistence type="inferred from homology"/>
<evidence type="ECO:0000313" key="13">
    <source>
        <dbReference type="EMBL" id="CAD7439712.1"/>
    </source>
</evidence>
<comment type="similarity">
    <text evidence="2">Belongs to the otopetrin family.</text>
</comment>
<dbReference type="GO" id="GO:0015252">
    <property type="term" value="F:proton channel activity"/>
    <property type="evidence" value="ECO:0007669"/>
    <property type="project" value="InterPro"/>
</dbReference>
<dbReference type="PANTHER" id="PTHR21522:SF58">
    <property type="entry name" value="AGAP000074-PA"/>
    <property type="match status" value="1"/>
</dbReference>
<keyword evidence="5 12" id="KW-0812">Transmembrane</keyword>
<sequence length="1009" mass="114365">MSYRKAKEVLSSETNSSSLGSEDSEDITMNANGVNLTVTSRSNATDDSDETKRGTLGAPKPSDGDRSPEEDHKDEKDDVFVEDAVQLREKNLIRDDLFRRRKQMQRQLSAKSLQLNPIPRPDFDPYYVESSGTTSSRHRVSHGKMKGEGAIPYTLGQPTKPARVEYRESEPTCAWRESRKTFMNPSPSSPKRDSNPDLPVLVSLAQHETSALYDYATEVPRDGNRTVLQLVLPPGVNKQDGFRRTHSLADFSTLGAPYNATVSGIKSVPVSISSSQQDLTPRVNPQQQFAYVNPIMSMSASDPDLDLYNQNTLTGPGSLTGLSNYKTDFEEDPPPTSPEEKSQVFRDEDGYIYRQCTHSHGGRVENHVGKIYPSTPDRDLNLDIPLIVSLFYCESSALDHVATEVYNIYLVCMSFFYLIFLYTDISRYHQKLVTKEKYERRRGELCASSPSAPEAEVECNGSTTEGLQFSIHLPKKMKEPEYLPPHYNFATGRHAGSFYLKLGAAVFCFGHLIHCIIVLVYHVTFFFWDDDQYTNCASVATLVFDVIYPIYSFFQLFFIFKYSHVMINRFVPMAIFFLVHCIASTICFWIWAIIRETMDYLSTYVNKKDYGDVTTEQPLTTGTPLTIHDDHMTNMRVLNESLMVTHYCYGPPQMVIIRDNFSPYLYPFTIEYSIIVGASLPLHPTRVHWWNYTVCFRGITPTTSHRVNWRNYTECSRDVTLTASHTSSLVELHSGILYVIWHNIGHQNEHGGGEDHSDDEASAGTTYLHSDAPIHSGVVSSNMFLSADCRSSNKGFFAGMIALLIAIVNIILNFISISSDDGMIQVVKYINVGTVMGLLLSMMIAVVWAYFVYFRKMDVNHHPISLLDDALLFICMPAFFLYIIASLAATTFYGNIVYIIVHIVMIVQVLIQTPFIIDGLRRCCNSQSLRKRKPGRELITFLIVVNVAMWISETFEVKSVDKQDLRYDFYGKGLWSIIKHVTVPLIVFYRFHASVCLVDIWQSAYEIGD</sequence>
<keyword evidence="4" id="KW-1003">Cell membrane</keyword>
<evidence type="ECO:0000256" key="11">
    <source>
        <dbReference type="SAM" id="MobiDB-lite"/>
    </source>
</evidence>
<feature type="transmembrane region" description="Helical" evidence="12">
    <location>
        <begin position="829"/>
        <end position="854"/>
    </location>
</feature>
<feature type="compositionally biased region" description="Basic and acidic residues" evidence="11">
    <location>
        <begin position="62"/>
        <end position="83"/>
    </location>
</feature>
<dbReference type="GO" id="GO:0005886">
    <property type="term" value="C:plasma membrane"/>
    <property type="evidence" value="ECO:0007669"/>
    <property type="project" value="UniProtKB-SubCell"/>
</dbReference>
<feature type="transmembrane region" description="Helical" evidence="12">
    <location>
        <begin position="570"/>
        <end position="594"/>
    </location>
</feature>
<keyword evidence="6" id="KW-0375">Hydrogen ion transport</keyword>
<feature type="region of interest" description="Disordered" evidence="11">
    <location>
        <begin position="318"/>
        <end position="342"/>
    </location>
</feature>
<feature type="region of interest" description="Disordered" evidence="11">
    <location>
        <begin position="1"/>
        <end position="83"/>
    </location>
</feature>
<evidence type="ECO:0000256" key="8">
    <source>
        <dbReference type="ARBA" id="ARBA00023065"/>
    </source>
</evidence>
<dbReference type="AlphaFoldDB" id="A0A7R9ERW9"/>
<feature type="transmembrane region" description="Helical" evidence="12">
    <location>
        <begin position="938"/>
        <end position="955"/>
    </location>
</feature>
<keyword evidence="8" id="KW-0406">Ion transport</keyword>
<keyword evidence="7 12" id="KW-1133">Transmembrane helix</keyword>
<feature type="transmembrane region" description="Helical" evidence="12">
    <location>
        <begin position="896"/>
        <end position="917"/>
    </location>
</feature>